<feature type="compositionally biased region" description="Basic and acidic residues" evidence="1">
    <location>
        <begin position="43"/>
        <end position="59"/>
    </location>
</feature>
<organism evidence="2 3">
    <name type="scientific">Pleurodeles waltl</name>
    <name type="common">Iberian ribbed newt</name>
    <dbReference type="NCBI Taxonomy" id="8319"/>
    <lineage>
        <taxon>Eukaryota</taxon>
        <taxon>Metazoa</taxon>
        <taxon>Chordata</taxon>
        <taxon>Craniata</taxon>
        <taxon>Vertebrata</taxon>
        <taxon>Euteleostomi</taxon>
        <taxon>Amphibia</taxon>
        <taxon>Batrachia</taxon>
        <taxon>Caudata</taxon>
        <taxon>Salamandroidea</taxon>
        <taxon>Salamandridae</taxon>
        <taxon>Pleurodelinae</taxon>
        <taxon>Pleurodeles</taxon>
    </lineage>
</organism>
<feature type="compositionally biased region" description="Basic and acidic residues" evidence="1">
    <location>
        <begin position="18"/>
        <end position="29"/>
    </location>
</feature>
<dbReference type="Proteomes" id="UP001066276">
    <property type="component" value="Chromosome 9"/>
</dbReference>
<keyword evidence="3" id="KW-1185">Reference proteome</keyword>
<gene>
    <name evidence="2" type="ORF">NDU88_007016</name>
</gene>
<proteinExistence type="predicted"/>
<feature type="region of interest" description="Disordered" evidence="1">
    <location>
        <begin position="17"/>
        <end position="61"/>
    </location>
</feature>
<sequence>MSFILLPRPWENIGWCLRDPEDHPPEEGGKKKKPVLDGLHGWRLKDPEDHPPEEGEKNRKPFFRSSSGILVRSSVQDMKNKNIKYNMEVLETRIQVRTSDGRGGFPRPLCGSFRARIPGTSLGWVDFHYSRCWLPRAPVWSVPPLQQIPQHLPFALSSLQIPQHLPSALSSLQVLRHLSLAFSSRQVPQCLSLALSSHPPPVLPLTGKRRCHHVSSLAVHTSRYPWGLPV</sequence>
<protein>
    <submittedName>
        <fullName evidence="2">Uncharacterized protein</fullName>
    </submittedName>
</protein>
<evidence type="ECO:0000313" key="3">
    <source>
        <dbReference type="Proteomes" id="UP001066276"/>
    </source>
</evidence>
<comment type="caution">
    <text evidence="2">The sequence shown here is derived from an EMBL/GenBank/DDBJ whole genome shotgun (WGS) entry which is preliminary data.</text>
</comment>
<name>A0AAV7N0X6_PLEWA</name>
<reference evidence="2" key="1">
    <citation type="journal article" date="2022" name="bioRxiv">
        <title>Sequencing and chromosome-scale assembly of the giantPleurodeles waltlgenome.</title>
        <authorList>
            <person name="Brown T."/>
            <person name="Elewa A."/>
            <person name="Iarovenko S."/>
            <person name="Subramanian E."/>
            <person name="Araus A.J."/>
            <person name="Petzold A."/>
            <person name="Susuki M."/>
            <person name="Suzuki K.-i.T."/>
            <person name="Hayashi T."/>
            <person name="Toyoda A."/>
            <person name="Oliveira C."/>
            <person name="Osipova E."/>
            <person name="Leigh N.D."/>
            <person name="Simon A."/>
            <person name="Yun M.H."/>
        </authorList>
    </citation>
    <scope>NUCLEOTIDE SEQUENCE</scope>
    <source>
        <strain evidence="2">20211129_DDA</strain>
        <tissue evidence="2">Liver</tissue>
    </source>
</reference>
<evidence type="ECO:0000256" key="1">
    <source>
        <dbReference type="SAM" id="MobiDB-lite"/>
    </source>
</evidence>
<evidence type="ECO:0000313" key="2">
    <source>
        <dbReference type="EMBL" id="KAJ1109656.1"/>
    </source>
</evidence>
<dbReference type="EMBL" id="JANPWB010000013">
    <property type="protein sequence ID" value="KAJ1109656.1"/>
    <property type="molecule type" value="Genomic_DNA"/>
</dbReference>
<dbReference type="AlphaFoldDB" id="A0AAV7N0X6"/>
<accession>A0AAV7N0X6</accession>